<protein>
    <submittedName>
        <fullName evidence="3">LytTR family transcriptional regulator</fullName>
    </submittedName>
</protein>
<keyword evidence="1" id="KW-0812">Transmembrane</keyword>
<dbReference type="Proteomes" id="UP000611723">
    <property type="component" value="Unassembled WGS sequence"/>
</dbReference>
<reference evidence="3" key="1">
    <citation type="submission" date="2021-01" db="EMBL/GenBank/DDBJ databases">
        <title>Marivirga aurantiaca sp. nov., isolated from intertidal surface sediments.</title>
        <authorList>
            <person name="Zhang M."/>
        </authorList>
    </citation>
    <scope>NUCLEOTIDE SEQUENCE</scope>
    <source>
        <strain evidence="3">S37H4</strain>
    </source>
</reference>
<gene>
    <name evidence="3" type="ORF">JKA74_03865</name>
</gene>
<dbReference type="RefSeq" id="WP_236587488.1">
    <property type="nucleotide sequence ID" value="NZ_JAEQBW010000001.1"/>
</dbReference>
<dbReference type="Gene3D" id="2.40.50.1020">
    <property type="entry name" value="LytTr DNA-binding domain"/>
    <property type="match status" value="1"/>
</dbReference>
<evidence type="ECO:0000313" key="4">
    <source>
        <dbReference type="Proteomes" id="UP000611723"/>
    </source>
</evidence>
<dbReference type="SMART" id="SM00850">
    <property type="entry name" value="LytTR"/>
    <property type="match status" value="1"/>
</dbReference>
<dbReference type="AlphaFoldDB" id="A0A935C757"/>
<name>A0A935C757_9BACT</name>
<evidence type="ECO:0000256" key="1">
    <source>
        <dbReference type="SAM" id="Phobius"/>
    </source>
</evidence>
<sequence>MDNNILYRKHPWIYSLKKRISLSLMLALLVIFILIFLKPFDTGEKQLPYKNLMLAGYGICILLADLLLILIERLWVLKMEKRWLIGFELIYLAGLFFISSILIYCYDLTITKQTSITWDYLLSFSYKFIVPFAILLLPVVAYFRYLNGKILSPERLRNPIIHLSGQNKDDNLKIPLQQLLCIKAEDNYIRIIYIDDKKQVRETLMRNTLSEIARQINGLIYCHRSYLIAPWQIQQVVGNKQKAHLILNHYLKEVPLSSAHYTSIKKGIST</sequence>
<dbReference type="InterPro" id="IPR007492">
    <property type="entry name" value="LytTR_DNA-bd_dom"/>
</dbReference>
<feature type="domain" description="HTH LytTR-type" evidence="2">
    <location>
        <begin position="169"/>
        <end position="269"/>
    </location>
</feature>
<keyword evidence="4" id="KW-1185">Reference proteome</keyword>
<evidence type="ECO:0000313" key="3">
    <source>
        <dbReference type="EMBL" id="MBK6264162.1"/>
    </source>
</evidence>
<dbReference type="Pfam" id="PF04397">
    <property type="entry name" value="LytTR"/>
    <property type="match status" value="1"/>
</dbReference>
<keyword evidence="1" id="KW-1133">Transmembrane helix</keyword>
<feature type="transmembrane region" description="Helical" evidence="1">
    <location>
        <begin position="52"/>
        <end position="71"/>
    </location>
</feature>
<comment type="caution">
    <text evidence="3">The sequence shown here is derived from an EMBL/GenBank/DDBJ whole genome shotgun (WGS) entry which is preliminary data.</text>
</comment>
<feature type="transmembrane region" description="Helical" evidence="1">
    <location>
        <begin position="124"/>
        <end position="145"/>
    </location>
</feature>
<organism evidence="3 4">
    <name type="scientific">Marivirga aurantiaca</name>
    <dbReference type="NCBI Taxonomy" id="2802615"/>
    <lineage>
        <taxon>Bacteria</taxon>
        <taxon>Pseudomonadati</taxon>
        <taxon>Bacteroidota</taxon>
        <taxon>Cytophagia</taxon>
        <taxon>Cytophagales</taxon>
        <taxon>Marivirgaceae</taxon>
        <taxon>Marivirga</taxon>
    </lineage>
</organism>
<dbReference type="EMBL" id="JAEQBW010000001">
    <property type="protein sequence ID" value="MBK6264162.1"/>
    <property type="molecule type" value="Genomic_DNA"/>
</dbReference>
<keyword evidence="1" id="KW-0472">Membrane</keyword>
<feature type="transmembrane region" description="Helical" evidence="1">
    <location>
        <begin position="83"/>
        <end position="104"/>
    </location>
</feature>
<proteinExistence type="predicted"/>
<accession>A0A935C757</accession>
<evidence type="ECO:0000259" key="2">
    <source>
        <dbReference type="SMART" id="SM00850"/>
    </source>
</evidence>
<feature type="transmembrane region" description="Helical" evidence="1">
    <location>
        <begin position="20"/>
        <end position="40"/>
    </location>
</feature>
<dbReference type="GO" id="GO:0003677">
    <property type="term" value="F:DNA binding"/>
    <property type="evidence" value="ECO:0007669"/>
    <property type="project" value="InterPro"/>
</dbReference>